<protein>
    <recommendedName>
        <fullName evidence="3">VWA domain-containing protein</fullName>
    </recommendedName>
</protein>
<dbReference type="Proteomes" id="UP000298714">
    <property type="component" value="Chromosome"/>
</dbReference>
<sequence>MAAGVARIGLALALMLALLQPMTTIEERAPRADIGVLLVDDSASMALEQGRAQAAAARAVLEKAAPGLGWRTLTLRNAPRAGTELAPVLQRALAGVDPTRLAGAVVLTDGRIADAATLAGLNLPKRPVHILVTGKRDRPDLRVRVEQAAVYAPVGRVVPVRFTVEGGAPGQAVRVDWRRQDGKTGTVEAIIGQPQTLSVPVLQRGTNLVVFSVPPVGQEIVTANNQALASITGMRDRLNVLLVSGAPGLSGRLWRDMLKSDPNITLVHFTILRFPTSLDPTPAREMALIPFPVEQLFEERLPQFDLIILDRFDEFDLVPDYYIAGMRDFVERGGAVLVTGGSDLARLDGLAASSLGPALPVRLTGGLSTQPFRPRVAKAGKSTP</sequence>
<gene>
    <name evidence="1" type="ORF">E6W36_01295</name>
</gene>
<proteinExistence type="predicted"/>
<dbReference type="PANTHER" id="PTHR37947:SF1">
    <property type="entry name" value="BLL2462 PROTEIN"/>
    <property type="match status" value="1"/>
</dbReference>
<evidence type="ECO:0000313" key="2">
    <source>
        <dbReference type="Proteomes" id="UP000298714"/>
    </source>
</evidence>
<dbReference type="Gene3D" id="3.40.50.880">
    <property type="match status" value="1"/>
</dbReference>
<accession>A0A4D7C595</accession>
<keyword evidence="2" id="KW-1185">Reference proteome</keyword>
<evidence type="ECO:0000313" key="1">
    <source>
        <dbReference type="EMBL" id="QCI78760.1"/>
    </source>
</evidence>
<organism evidence="1 2">
    <name type="scientific">Hankyongella ginsenosidimutans</name>
    <dbReference type="NCBI Taxonomy" id="1763828"/>
    <lineage>
        <taxon>Bacteria</taxon>
        <taxon>Pseudomonadati</taxon>
        <taxon>Pseudomonadota</taxon>
        <taxon>Alphaproteobacteria</taxon>
        <taxon>Sphingomonadales</taxon>
        <taxon>Sphingomonadaceae</taxon>
        <taxon>Hankyongella</taxon>
    </lineage>
</organism>
<dbReference type="SUPFAM" id="SSF52317">
    <property type="entry name" value="Class I glutamine amidotransferase-like"/>
    <property type="match status" value="1"/>
</dbReference>
<evidence type="ECO:0008006" key="3">
    <source>
        <dbReference type="Google" id="ProtNLM"/>
    </source>
</evidence>
<dbReference type="KEGG" id="hgn:E6W36_01295"/>
<name>A0A4D7C595_9SPHN</name>
<dbReference type="InterPro" id="IPR029062">
    <property type="entry name" value="Class_I_gatase-like"/>
</dbReference>
<dbReference type="AlphaFoldDB" id="A0A4D7C595"/>
<reference evidence="2" key="1">
    <citation type="submission" date="2019-04" db="EMBL/GenBank/DDBJ databases">
        <title>Complete genome sequence of Sphingomonas sp. W1-2-3.</title>
        <authorList>
            <person name="Im W.T."/>
        </authorList>
    </citation>
    <scope>NUCLEOTIDE SEQUENCE [LARGE SCALE GENOMIC DNA]</scope>
    <source>
        <strain evidence="2">W1-2-3</strain>
    </source>
</reference>
<dbReference type="PANTHER" id="PTHR37947">
    <property type="entry name" value="BLL2462 PROTEIN"/>
    <property type="match status" value="1"/>
</dbReference>
<dbReference type="EMBL" id="CP039704">
    <property type="protein sequence ID" value="QCI78760.1"/>
    <property type="molecule type" value="Genomic_DNA"/>
</dbReference>